<evidence type="ECO:0000313" key="3">
    <source>
        <dbReference type="Proteomes" id="UP000012960"/>
    </source>
</evidence>
<organism evidence="2 3">
    <name type="scientific">Musa acuminata subsp. malaccensis</name>
    <name type="common">Wild banana</name>
    <name type="synonym">Musa malaccensis</name>
    <dbReference type="NCBI Taxonomy" id="214687"/>
    <lineage>
        <taxon>Eukaryota</taxon>
        <taxon>Viridiplantae</taxon>
        <taxon>Streptophyta</taxon>
        <taxon>Embryophyta</taxon>
        <taxon>Tracheophyta</taxon>
        <taxon>Spermatophyta</taxon>
        <taxon>Magnoliopsida</taxon>
        <taxon>Liliopsida</taxon>
        <taxon>Zingiberales</taxon>
        <taxon>Musaceae</taxon>
        <taxon>Musa</taxon>
    </lineage>
</organism>
<name>A0A804J486_MUSAM</name>
<reference evidence="2" key="2">
    <citation type="submission" date="2021-05" db="UniProtKB">
        <authorList>
            <consortium name="EnsemblPlants"/>
        </authorList>
    </citation>
    <scope>IDENTIFICATION</scope>
    <source>
        <strain evidence="2">subsp. malaccensis</strain>
    </source>
</reference>
<gene>
    <name evidence="1" type="ORF">GSMUA_266130.1</name>
</gene>
<evidence type="ECO:0000313" key="2">
    <source>
        <dbReference type="EnsemblPlants" id="Ma05_p14040.1"/>
    </source>
</evidence>
<sequence>MRKRFQLEGQISEGYISQHLHSLITLFYGLSQSSFTRAFNFLPRNSAVREEQARPVSTLSTHSNSASYSKKSIVVFFFLLSIFVARLCEQ</sequence>
<dbReference type="InParanoid" id="A0A804J486"/>
<reference evidence="1" key="1">
    <citation type="submission" date="2021-03" db="EMBL/GenBank/DDBJ databases">
        <authorList>
            <consortium name="Genoscope - CEA"/>
            <person name="William W."/>
        </authorList>
    </citation>
    <scope>NUCLEOTIDE SEQUENCE</scope>
    <source>
        <strain evidence="1">Doubled-haploid Pahang</strain>
    </source>
</reference>
<dbReference type="EnsemblPlants" id="Ma05_t14040.1">
    <property type="protein sequence ID" value="Ma05_p14040.1"/>
    <property type="gene ID" value="Ma05_g14040"/>
</dbReference>
<dbReference type="EMBL" id="HG996470">
    <property type="protein sequence ID" value="CAG1838436.1"/>
    <property type="molecule type" value="Genomic_DNA"/>
</dbReference>
<dbReference type="Gramene" id="Ma05_t14040.1">
    <property type="protein sequence ID" value="Ma05_p14040.1"/>
    <property type="gene ID" value="Ma05_g14040"/>
</dbReference>
<protein>
    <submittedName>
        <fullName evidence="1">(wild Malaysian banana) hypothetical protein</fullName>
    </submittedName>
</protein>
<evidence type="ECO:0000313" key="1">
    <source>
        <dbReference type="EMBL" id="CAG1838436.1"/>
    </source>
</evidence>
<dbReference type="Proteomes" id="UP000012960">
    <property type="component" value="Unplaced"/>
</dbReference>
<proteinExistence type="predicted"/>
<keyword evidence="3" id="KW-1185">Reference proteome</keyword>
<accession>A0A804J486</accession>
<dbReference type="AlphaFoldDB" id="A0A804J486"/>